<feature type="compositionally biased region" description="Basic and acidic residues" evidence="1">
    <location>
        <begin position="104"/>
        <end position="115"/>
    </location>
</feature>
<reference evidence="2" key="1">
    <citation type="journal article" date="2020" name="Fungal Divers.">
        <title>Resolving the Mortierellaceae phylogeny through synthesis of multi-gene phylogenetics and phylogenomics.</title>
        <authorList>
            <person name="Vandepol N."/>
            <person name="Liber J."/>
            <person name="Desiro A."/>
            <person name="Na H."/>
            <person name="Kennedy M."/>
            <person name="Barry K."/>
            <person name="Grigoriev I.V."/>
            <person name="Miller A.N."/>
            <person name="O'Donnell K."/>
            <person name="Stajich J.E."/>
            <person name="Bonito G."/>
        </authorList>
    </citation>
    <scope>NUCLEOTIDE SEQUENCE</scope>
    <source>
        <strain evidence="2">NRRL 2769</strain>
    </source>
</reference>
<organism evidence="2 3">
    <name type="scientific">Entomortierella chlamydospora</name>
    <dbReference type="NCBI Taxonomy" id="101097"/>
    <lineage>
        <taxon>Eukaryota</taxon>
        <taxon>Fungi</taxon>
        <taxon>Fungi incertae sedis</taxon>
        <taxon>Mucoromycota</taxon>
        <taxon>Mortierellomycotina</taxon>
        <taxon>Mortierellomycetes</taxon>
        <taxon>Mortierellales</taxon>
        <taxon>Mortierellaceae</taxon>
        <taxon>Entomortierella</taxon>
    </lineage>
</organism>
<comment type="caution">
    <text evidence="2">The sequence shown here is derived from an EMBL/GenBank/DDBJ whole genome shotgun (WGS) entry which is preliminary data.</text>
</comment>
<feature type="region of interest" description="Disordered" evidence="1">
    <location>
        <begin position="54"/>
        <end position="115"/>
    </location>
</feature>
<gene>
    <name evidence="2" type="ORF">BGZ80_006304</name>
</gene>
<protein>
    <submittedName>
        <fullName evidence="2">Uncharacterized protein</fullName>
    </submittedName>
</protein>
<name>A0A9P6MZM1_9FUNG</name>
<dbReference type="EMBL" id="JAAAID010000310">
    <property type="protein sequence ID" value="KAG0019114.1"/>
    <property type="molecule type" value="Genomic_DNA"/>
</dbReference>
<feature type="region of interest" description="Disordered" evidence="1">
    <location>
        <begin position="186"/>
        <end position="215"/>
    </location>
</feature>
<sequence>MSHYNWLDPHRSHKETINSWKRLLLDHDERNAVSTLKRTDLVAIDALADNTEDTFEGGVKSSRTSLTQRKHDNSLSTSVDKLQKSKRRKANYKTSDTSASRWEQSSEGKRERDINVHGDDNIALQHPKDHSLELAPSIDSVESINVTEETQEITELKLAIASLRTKLEMLQPEGMRPSDIAAMSTAKLSVQNSSDGPASEDTTNSGEDRDNEVLLSQDVPSQRSILIWDEIRALVEACASSRSGMKSIADSAIIELGIDNLEDGVLHRLCTNEVFTQDQGDECEPRFEGTLEADTSTADLALSLKSMPSRLFLDALLHAGKAHGRAVVDSVLLPVIHDCTTFSKLASELVQKVLKEQASASMVHFLSCAFEPTPAGQTTSETIAYSALDRLPVLFHSEIHLATVQSILGYSNVPCPLPTRLWTRFNTILDLLWEQVVGFVTSTSPSALTGQGISGPASTTLKEAVDTKNETTWILRMYCPPNIWELVAKYAESGMAGNGSAARSSIEELNLGGQVRLSNPKLIQLLMTWTMRQGPMCSDLESLQRMRQFCATKLEAKQAKGLVAKLDMFIKKKGLSK</sequence>
<dbReference type="AlphaFoldDB" id="A0A9P6MZM1"/>
<proteinExistence type="predicted"/>
<evidence type="ECO:0000256" key="1">
    <source>
        <dbReference type="SAM" id="MobiDB-lite"/>
    </source>
</evidence>
<dbReference type="Proteomes" id="UP000703661">
    <property type="component" value="Unassembled WGS sequence"/>
</dbReference>
<feature type="compositionally biased region" description="Polar residues" evidence="1">
    <location>
        <begin position="186"/>
        <end position="205"/>
    </location>
</feature>
<evidence type="ECO:0000313" key="3">
    <source>
        <dbReference type="Proteomes" id="UP000703661"/>
    </source>
</evidence>
<keyword evidence="3" id="KW-1185">Reference proteome</keyword>
<accession>A0A9P6MZM1</accession>
<evidence type="ECO:0000313" key="2">
    <source>
        <dbReference type="EMBL" id="KAG0019114.1"/>
    </source>
</evidence>
<feature type="compositionally biased region" description="Polar residues" evidence="1">
    <location>
        <begin position="92"/>
        <end position="103"/>
    </location>
</feature>
<dbReference type="Gene3D" id="1.25.40.480">
    <property type="match status" value="1"/>
</dbReference>